<dbReference type="InterPro" id="IPR028202">
    <property type="entry name" value="Reductase_C"/>
</dbReference>
<evidence type="ECO:0000256" key="3">
    <source>
        <dbReference type="ARBA" id="ARBA00022827"/>
    </source>
</evidence>
<keyword evidence="3" id="KW-0274">FAD</keyword>
<name>A0AB39QGT2_9ACTN</name>
<evidence type="ECO:0000256" key="2">
    <source>
        <dbReference type="ARBA" id="ARBA00022630"/>
    </source>
</evidence>
<comment type="cofactor">
    <cofactor evidence="1">
        <name>FAD</name>
        <dbReference type="ChEBI" id="CHEBI:57692"/>
    </cofactor>
</comment>
<feature type="domain" description="Reductase C-terminal" evidence="6">
    <location>
        <begin position="318"/>
        <end position="401"/>
    </location>
</feature>
<dbReference type="PRINTS" id="PR00368">
    <property type="entry name" value="FADPNR"/>
</dbReference>
<dbReference type="GO" id="GO:0016651">
    <property type="term" value="F:oxidoreductase activity, acting on NAD(P)H"/>
    <property type="evidence" value="ECO:0007669"/>
    <property type="project" value="TreeGrafter"/>
</dbReference>
<dbReference type="PANTHER" id="PTHR43557:SF2">
    <property type="entry name" value="RIESKE DOMAIN-CONTAINING PROTEIN-RELATED"/>
    <property type="match status" value="1"/>
</dbReference>
<feature type="domain" description="FAD/NAD(P)-binding" evidence="5">
    <location>
        <begin position="4"/>
        <end position="299"/>
    </location>
</feature>
<dbReference type="InterPro" id="IPR016156">
    <property type="entry name" value="FAD/NAD-linked_Rdtase_dimer_sf"/>
</dbReference>
<evidence type="ECO:0000256" key="1">
    <source>
        <dbReference type="ARBA" id="ARBA00001974"/>
    </source>
</evidence>
<dbReference type="RefSeq" id="WP_369221255.1">
    <property type="nucleotide sequence ID" value="NZ_CP163441.1"/>
</dbReference>
<dbReference type="AlphaFoldDB" id="A0AB39QGT2"/>
<dbReference type="PRINTS" id="PR00411">
    <property type="entry name" value="PNDRDTASEI"/>
</dbReference>
<dbReference type="InterPro" id="IPR050446">
    <property type="entry name" value="FAD-oxidoreductase/Apoptosis"/>
</dbReference>
<dbReference type="Gene3D" id="3.30.390.30">
    <property type="match status" value="1"/>
</dbReference>
<evidence type="ECO:0000259" key="6">
    <source>
        <dbReference type="Pfam" id="PF14759"/>
    </source>
</evidence>
<dbReference type="SUPFAM" id="SSF55424">
    <property type="entry name" value="FAD/NAD-linked reductases, dimerisation (C-terminal) domain"/>
    <property type="match status" value="1"/>
</dbReference>
<dbReference type="Gene3D" id="3.50.50.60">
    <property type="entry name" value="FAD/NAD(P)-binding domain"/>
    <property type="match status" value="2"/>
</dbReference>
<organism evidence="7">
    <name type="scientific">Streptomyces sp. R39</name>
    <dbReference type="NCBI Taxonomy" id="3238631"/>
    <lineage>
        <taxon>Bacteria</taxon>
        <taxon>Bacillati</taxon>
        <taxon>Actinomycetota</taxon>
        <taxon>Actinomycetes</taxon>
        <taxon>Kitasatosporales</taxon>
        <taxon>Streptomycetaceae</taxon>
        <taxon>Streptomyces</taxon>
    </lineage>
</organism>
<evidence type="ECO:0000313" key="7">
    <source>
        <dbReference type="EMBL" id="XDQ41639.1"/>
    </source>
</evidence>
<gene>
    <name evidence="7" type="ORF">AB5J52_04760</name>
</gene>
<dbReference type="Pfam" id="PF14759">
    <property type="entry name" value="Reductase_C"/>
    <property type="match status" value="1"/>
</dbReference>
<dbReference type="PANTHER" id="PTHR43557">
    <property type="entry name" value="APOPTOSIS-INDUCING FACTOR 1"/>
    <property type="match status" value="1"/>
</dbReference>
<dbReference type="InterPro" id="IPR023753">
    <property type="entry name" value="FAD/NAD-binding_dom"/>
</dbReference>
<dbReference type="SUPFAM" id="SSF51905">
    <property type="entry name" value="FAD/NAD(P)-binding domain"/>
    <property type="match status" value="2"/>
</dbReference>
<dbReference type="Pfam" id="PF07992">
    <property type="entry name" value="Pyr_redox_2"/>
    <property type="match status" value="1"/>
</dbReference>
<proteinExistence type="predicted"/>
<evidence type="ECO:0000256" key="4">
    <source>
        <dbReference type="ARBA" id="ARBA00023002"/>
    </source>
</evidence>
<sequence length="404" mass="42496">MTERVVIVGGGVAGVSTAASLRSGGFDGEVTLVDLGEFPYDRPPLSKDFLAGAKDIKQIALQPSQWYDDQRIRLINRTAVSALRPREAAVELADGHLLPADRVVLATGGGAARPPIPGIDSERVHVLRTADDADRLRPSLVPGARLLVVGAGLIGAEVASTAVRLGCRVDLVDPVAVPLAGALGPELGAWLHGLHAAHGVTTVQASVESFEERRTGIEATLTTSAAPRLYDAVVLGVGMVPCTELAQAAGLEVDRGIVVDERRTTSHPAVLAVGDPARVRRGGVLQPRTEHWEAARHDGARAAATLLGTAPPEETVSWFWTDRHARHVEAVGHMDAATHTVVRGSFDGPSCAVFGLRDGLVVAAASVDDPSAVRAARRMIDRRLPVDAARLADTSVKPRDLLRG</sequence>
<dbReference type="InterPro" id="IPR036188">
    <property type="entry name" value="FAD/NAD-bd_sf"/>
</dbReference>
<protein>
    <submittedName>
        <fullName evidence="7">NAD(P)/FAD-dependent oxidoreductase</fullName>
    </submittedName>
</protein>
<accession>A0AB39QGT2</accession>
<dbReference type="GO" id="GO:0005737">
    <property type="term" value="C:cytoplasm"/>
    <property type="evidence" value="ECO:0007669"/>
    <property type="project" value="TreeGrafter"/>
</dbReference>
<reference evidence="7" key="1">
    <citation type="submission" date="2024-07" db="EMBL/GenBank/DDBJ databases">
        <authorList>
            <person name="Yu S.T."/>
        </authorList>
    </citation>
    <scope>NUCLEOTIDE SEQUENCE</scope>
    <source>
        <strain evidence="7">R39</strain>
    </source>
</reference>
<keyword evidence="4" id="KW-0560">Oxidoreductase</keyword>
<evidence type="ECO:0000259" key="5">
    <source>
        <dbReference type="Pfam" id="PF07992"/>
    </source>
</evidence>
<dbReference type="EMBL" id="CP163441">
    <property type="protein sequence ID" value="XDQ41639.1"/>
    <property type="molecule type" value="Genomic_DNA"/>
</dbReference>
<keyword evidence="2" id="KW-0285">Flavoprotein</keyword>